<accession>A0A382IFA5</accession>
<dbReference type="PROSITE" id="PS00470">
    <property type="entry name" value="IDH_IMDH"/>
    <property type="match status" value="1"/>
</dbReference>
<dbReference type="SMART" id="SM01329">
    <property type="entry name" value="Iso_dh"/>
    <property type="match status" value="1"/>
</dbReference>
<keyword evidence="2" id="KW-0560">Oxidoreductase</keyword>
<sequence>MSAFKKSGDPLPKDMLANIRETKLALKAPLETPIGKGFRSANVRLREEFKLYANVRPATSFIHDRRETDKIDLVLIRENTEGLYVGVEHFIPIDDDPKAVAEASGIITRSGCRRIAKFTFDYAIKTGRKKITIVHKANILKALTGLFLETAMDVGKEYGKELEIEERIVDNTAMQLVINPSQFNIILTTNMFGDILSDEIAGLIGGLGLAPGGNIGKDIAIFEAVHGTAPDIAGKGIANPTALYLASAMMLDHINEKNMADNLRNAIKKTLKNKDDRTSDLGGTASTKEYTSSVIDNLD</sequence>
<reference evidence="4" key="1">
    <citation type="submission" date="2018-05" db="EMBL/GenBank/DDBJ databases">
        <authorList>
            <person name="Lanie J.A."/>
            <person name="Ng W.-L."/>
            <person name="Kazmierczak K.M."/>
            <person name="Andrzejewski T.M."/>
            <person name="Davidsen T.M."/>
            <person name="Wayne K.J."/>
            <person name="Tettelin H."/>
            <person name="Glass J.I."/>
            <person name="Rusch D."/>
            <person name="Podicherti R."/>
            <person name="Tsui H.-C.T."/>
            <person name="Winkler M.E."/>
        </authorList>
    </citation>
    <scope>NUCLEOTIDE SEQUENCE</scope>
</reference>
<dbReference type="GO" id="GO:0004449">
    <property type="term" value="F:isocitrate dehydrogenase (NAD+) activity"/>
    <property type="evidence" value="ECO:0007669"/>
    <property type="project" value="TreeGrafter"/>
</dbReference>
<dbReference type="InterPro" id="IPR024084">
    <property type="entry name" value="IsoPropMal-DH-like_dom"/>
</dbReference>
<dbReference type="InterPro" id="IPR019818">
    <property type="entry name" value="IsoCit/isopropylmalate_DH_CS"/>
</dbReference>
<dbReference type="PANTHER" id="PTHR11835">
    <property type="entry name" value="DECARBOXYLATING DEHYDROGENASES-ISOCITRATE, ISOPROPYLMALATE, TARTRATE"/>
    <property type="match status" value="1"/>
</dbReference>
<organism evidence="4">
    <name type="scientific">marine metagenome</name>
    <dbReference type="NCBI Taxonomy" id="408172"/>
    <lineage>
        <taxon>unclassified sequences</taxon>
        <taxon>metagenomes</taxon>
        <taxon>ecological metagenomes</taxon>
    </lineage>
</organism>
<protein>
    <recommendedName>
        <fullName evidence="3">Isopropylmalate dehydrogenase-like domain-containing protein</fullName>
    </recommendedName>
</protein>
<dbReference type="Pfam" id="PF00180">
    <property type="entry name" value="Iso_dh"/>
    <property type="match status" value="1"/>
</dbReference>
<gene>
    <name evidence="4" type="ORF">METZ01_LOCUS251228</name>
</gene>
<dbReference type="SUPFAM" id="SSF53659">
    <property type="entry name" value="Isocitrate/Isopropylmalate dehydrogenase-like"/>
    <property type="match status" value="1"/>
</dbReference>
<evidence type="ECO:0000256" key="1">
    <source>
        <dbReference type="ARBA" id="ARBA00007769"/>
    </source>
</evidence>
<dbReference type="GO" id="GO:0006099">
    <property type="term" value="P:tricarboxylic acid cycle"/>
    <property type="evidence" value="ECO:0007669"/>
    <property type="project" value="TreeGrafter"/>
</dbReference>
<dbReference type="EMBL" id="UINC01067059">
    <property type="protein sequence ID" value="SVB98374.1"/>
    <property type="molecule type" value="Genomic_DNA"/>
</dbReference>
<evidence type="ECO:0000313" key="4">
    <source>
        <dbReference type="EMBL" id="SVB98374.1"/>
    </source>
</evidence>
<feature type="domain" description="Isopropylmalate dehydrogenase-like" evidence="3">
    <location>
        <begin position="1"/>
        <end position="294"/>
    </location>
</feature>
<evidence type="ECO:0000256" key="2">
    <source>
        <dbReference type="ARBA" id="ARBA00023002"/>
    </source>
</evidence>
<dbReference type="GO" id="GO:0000287">
    <property type="term" value="F:magnesium ion binding"/>
    <property type="evidence" value="ECO:0007669"/>
    <property type="project" value="InterPro"/>
</dbReference>
<dbReference type="Gene3D" id="3.40.718.10">
    <property type="entry name" value="Isopropylmalate Dehydrogenase"/>
    <property type="match status" value="1"/>
</dbReference>
<dbReference type="PANTHER" id="PTHR11835:SF34">
    <property type="entry name" value="ISOCITRATE DEHYDROGENASE [NAD] SUBUNIT ALPHA, MITOCHONDRIAL"/>
    <property type="match status" value="1"/>
</dbReference>
<name>A0A382IFA5_9ZZZZ</name>
<comment type="similarity">
    <text evidence="1">Belongs to the isocitrate and isopropylmalate dehydrogenases family.</text>
</comment>
<dbReference type="GO" id="GO:0051287">
    <property type="term" value="F:NAD binding"/>
    <property type="evidence" value="ECO:0007669"/>
    <property type="project" value="InterPro"/>
</dbReference>
<dbReference type="GO" id="GO:0006102">
    <property type="term" value="P:isocitrate metabolic process"/>
    <property type="evidence" value="ECO:0007669"/>
    <property type="project" value="TreeGrafter"/>
</dbReference>
<dbReference type="AlphaFoldDB" id="A0A382IFA5"/>
<evidence type="ECO:0000259" key="3">
    <source>
        <dbReference type="SMART" id="SM01329"/>
    </source>
</evidence>
<proteinExistence type="inferred from homology"/>